<dbReference type="InterPro" id="IPR018060">
    <property type="entry name" value="HTH_AraC"/>
</dbReference>
<evidence type="ECO:0000256" key="1">
    <source>
        <dbReference type="ARBA" id="ARBA00023015"/>
    </source>
</evidence>
<dbReference type="PANTHER" id="PTHR43280">
    <property type="entry name" value="ARAC-FAMILY TRANSCRIPTIONAL REGULATOR"/>
    <property type="match status" value="1"/>
</dbReference>
<sequence length="106" mass="12459">MEYYFKEEKLYKDPSLNISSCASIFKVSTKELIDYFKITNKGVFKDYINGLRVSEFKQLLQNEKFSNYDLVGLAKECGFKSKSTFFRVFKGLEGFTPNEYKKKANR</sequence>
<dbReference type="OrthoDB" id="5492415at2"/>
<proteinExistence type="predicted"/>
<evidence type="ECO:0000313" key="5">
    <source>
        <dbReference type="EMBL" id="TSE05369.1"/>
    </source>
</evidence>
<keyword evidence="6" id="KW-1185">Reference proteome</keyword>
<dbReference type="GO" id="GO:0043565">
    <property type="term" value="F:sequence-specific DNA binding"/>
    <property type="evidence" value="ECO:0007669"/>
    <property type="project" value="InterPro"/>
</dbReference>
<dbReference type="GO" id="GO:0003700">
    <property type="term" value="F:DNA-binding transcription factor activity"/>
    <property type="evidence" value="ECO:0007669"/>
    <property type="project" value="InterPro"/>
</dbReference>
<accession>A0A554VEE2</accession>
<dbReference type="PROSITE" id="PS01124">
    <property type="entry name" value="HTH_ARAC_FAMILY_2"/>
    <property type="match status" value="1"/>
</dbReference>
<dbReference type="Gene3D" id="1.10.10.60">
    <property type="entry name" value="Homeodomain-like"/>
    <property type="match status" value="1"/>
</dbReference>
<dbReference type="Pfam" id="PF12833">
    <property type="entry name" value="HTH_18"/>
    <property type="match status" value="1"/>
</dbReference>
<evidence type="ECO:0000259" key="4">
    <source>
        <dbReference type="PROSITE" id="PS01124"/>
    </source>
</evidence>
<dbReference type="Proteomes" id="UP000318833">
    <property type="component" value="Unassembled WGS sequence"/>
</dbReference>
<dbReference type="RefSeq" id="WP_143918106.1">
    <property type="nucleotide sequence ID" value="NZ_CANMIK010000069.1"/>
</dbReference>
<keyword evidence="2" id="KW-0238">DNA-binding</keyword>
<keyword evidence="1" id="KW-0805">Transcription regulation</keyword>
<evidence type="ECO:0000256" key="3">
    <source>
        <dbReference type="ARBA" id="ARBA00023163"/>
    </source>
</evidence>
<dbReference type="AlphaFoldDB" id="A0A554VEE2"/>
<feature type="domain" description="HTH araC/xylS-type" evidence="4">
    <location>
        <begin position="1"/>
        <end position="103"/>
    </location>
</feature>
<reference evidence="5 6" key="1">
    <citation type="submission" date="2019-07" db="EMBL/GenBank/DDBJ databases">
        <title>The draft genome sequence of Aquimarina algiphila M91.</title>
        <authorList>
            <person name="Meng X."/>
        </authorList>
    </citation>
    <scope>NUCLEOTIDE SEQUENCE [LARGE SCALE GENOMIC DNA]</scope>
    <source>
        <strain evidence="5 6">M91</strain>
    </source>
</reference>
<evidence type="ECO:0000313" key="6">
    <source>
        <dbReference type="Proteomes" id="UP000318833"/>
    </source>
</evidence>
<dbReference type="SMART" id="SM00342">
    <property type="entry name" value="HTH_ARAC"/>
    <property type="match status" value="1"/>
</dbReference>
<evidence type="ECO:0000256" key="2">
    <source>
        <dbReference type="ARBA" id="ARBA00023125"/>
    </source>
</evidence>
<dbReference type="SUPFAM" id="SSF46689">
    <property type="entry name" value="Homeodomain-like"/>
    <property type="match status" value="1"/>
</dbReference>
<name>A0A554VEE2_9FLAO</name>
<comment type="caution">
    <text evidence="5">The sequence shown here is derived from an EMBL/GenBank/DDBJ whole genome shotgun (WGS) entry which is preliminary data.</text>
</comment>
<gene>
    <name evidence="5" type="ORF">FOF46_23175</name>
</gene>
<keyword evidence="3" id="KW-0804">Transcription</keyword>
<dbReference type="PANTHER" id="PTHR43280:SF2">
    <property type="entry name" value="HTH-TYPE TRANSCRIPTIONAL REGULATOR EXSA"/>
    <property type="match status" value="1"/>
</dbReference>
<protein>
    <submittedName>
        <fullName evidence="5">Helix-turn-helix transcriptional regulator</fullName>
    </submittedName>
</protein>
<dbReference type="InterPro" id="IPR009057">
    <property type="entry name" value="Homeodomain-like_sf"/>
</dbReference>
<dbReference type="EMBL" id="VLNR01000062">
    <property type="protein sequence ID" value="TSE05369.1"/>
    <property type="molecule type" value="Genomic_DNA"/>
</dbReference>
<organism evidence="5 6">
    <name type="scientific">Aquimarina algiphila</name>
    <dbReference type="NCBI Taxonomy" id="2047982"/>
    <lineage>
        <taxon>Bacteria</taxon>
        <taxon>Pseudomonadati</taxon>
        <taxon>Bacteroidota</taxon>
        <taxon>Flavobacteriia</taxon>
        <taxon>Flavobacteriales</taxon>
        <taxon>Flavobacteriaceae</taxon>
        <taxon>Aquimarina</taxon>
    </lineage>
</organism>